<dbReference type="Pfam" id="PF08719">
    <property type="entry name" value="NADAR"/>
    <property type="match status" value="1"/>
</dbReference>
<dbReference type="GO" id="GO:0007166">
    <property type="term" value="P:cell surface receptor signaling pathway"/>
    <property type="evidence" value="ECO:0007669"/>
    <property type="project" value="InterPro"/>
</dbReference>
<dbReference type="Gene3D" id="1.20.930.20">
    <property type="entry name" value="Adaptor protein Cbl, N-terminal domain"/>
    <property type="match status" value="1"/>
</dbReference>
<dbReference type="InterPro" id="IPR059179">
    <property type="entry name" value="MLKL-like_MCAfunc"/>
</dbReference>
<dbReference type="Proteomes" id="UP000703269">
    <property type="component" value="Unassembled WGS sequence"/>
</dbReference>
<proteinExistence type="predicted"/>
<dbReference type="EMBL" id="BPQB01000052">
    <property type="protein sequence ID" value="GJE95794.1"/>
    <property type="molecule type" value="Genomic_DNA"/>
</dbReference>
<dbReference type="SUPFAM" id="SSF143990">
    <property type="entry name" value="YbiA-like"/>
    <property type="match status" value="1"/>
</dbReference>
<evidence type="ECO:0000313" key="2">
    <source>
        <dbReference type="EMBL" id="GJE95794.1"/>
    </source>
</evidence>
<reference evidence="2 3" key="1">
    <citation type="submission" date="2021-08" db="EMBL/GenBank/DDBJ databases">
        <title>Draft Genome Sequence of Phanerochaete sordida strain YK-624.</title>
        <authorList>
            <person name="Mori T."/>
            <person name="Dohra H."/>
            <person name="Suzuki T."/>
            <person name="Kawagishi H."/>
            <person name="Hirai H."/>
        </authorList>
    </citation>
    <scope>NUCLEOTIDE SEQUENCE [LARGE SCALE GENOMIC DNA]</scope>
    <source>
        <strain evidence="2 3">YK-624</strain>
    </source>
</reference>
<dbReference type="InterPro" id="IPR012816">
    <property type="entry name" value="NADAR"/>
</dbReference>
<dbReference type="InterPro" id="IPR036537">
    <property type="entry name" value="Adaptor_Cbl_N_dom_sf"/>
</dbReference>
<dbReference type="CDD" id="cd21037">
    <property type="entry name" value="MLKL_NTD"/>
    <property type="match status" value="1"/>
</dbReference>
<feature type="domain" description="NADAR" evidence="1">
    <location>
        <begin position="38"/>
        <end position="179"/>
    </location>
</feature>
<name>A0A9P3GLS4_9APHY</name>
<sequence length="410" mass="45904">MVPEPRHAKEHYDMLIQHGTDNRPQTDSEPQLSQEPIYFYDEKLPYSAFANFAEYPVEHKGTEYATAEHLFQALKFLDAHPALAKHIRAQPTARAAVRAAMRLRPEWREDWCAVSTTLIEHVLVAKFTQHLDLRDTLLSTGQREIVMANPTDNFWGHGPDGRGRNELGKALMRVRNTLRSELLPSSAQAQQSGAVGVDTSTHRGIASTADKDMQVLHEPRRNAIYYYAATAVDPAPPVQVQESLHPLGRDLFSMAADTAALINEVAALASFPPITLAAGILTKILEIVKTLRRNKEACTELSGRCASYMGLIESTLRGRRAKIPTFVQQHIADFESKLREIHRYVEGVRTGSWHRRLLSWKGEQDIVGQFDLAIDRATQFLILAFCMHGLLGRTQTLTSSAEAFPMPLPP</sequence>
<dbReference type="InterPro" id="IPR037238">
    <property type="entry name" value="YbiA-like_sf"/>
</dbReference>
<dbReference type="Gene3D" id="1.10.357.40">
    <property type="entry name" value="YbiA-like"/>
    <property type="match status" value="1"/>
</dbReference>
<dbReference type="CDD" id="cd15457">
    <property type="entry name" value="NADAR"/>
    <property type="match status" value="1"/>
</dbReference>
<dbReference type="AlphaFoldDB" id="A0A9P3GLS4"/>
<dbReference type="NCBIfam" id="TIGR02464">
    <property type="entry name" value="ribofla_fusion"/>
    <property type="match status" value="1"/>
</dbReference>
<gene>
    <name evidence="2" type="ORF">PsYK624_119820</name>
</gene>
<keyword evidence="3" id="KW-1185">Reference proteome</keyword>
<organism evidence="2 3">
    <name type="scientific">Phanerochaete sordida</name>
    <dbReference type="NCBI Taxonomy" id="48140"/>
    <lineage>
        <taxon>Eukaryota</taxon>
        <taxon>Fungi</taxon>
        <taxon>Dikarya</taxon>
        <taxon>Basidiomycota</taxon>
        <taxon>Agaricomycotina</taxon>
        <taxon>Agaricomycetes</taxon>
        <taxon>Polyporales</taxon>
        <taxon>Phanerochaetaceae</taxon>
        <taxon>Phanerochaete</taxon>
    </lineage>
</organism>
<accession>A0A9P3GLS4</accession>
<evidence type="ECO:0000259" key="1">
    <source>
        <dbReference type="Pfam" id="PF08719"/>
    </source>
</evidence>
<evidence type="ECO:0000313" key="3">
    <source>
        <dbReference type="Proteomes" id="UP000703269"/>
    </source>
</evidence>
<dbReference type="OrthoDB" id="206452at2759"/>
<comment type="caution">
    <text evidence="2">The sequence shown here is derived from an EMBL/GenBank/DDBJ whole genome shotgun (WGS) entry which is preliminary data.</text>
</comment>
<protein>
    <submittedName>
        <fullName evidence="2">NADAR family protein</fullName>
    </submittedName>
</protein>